<protein>
    <submittedName>
        <fullName evidence="2">Uncharacterized protein</fullName>
    </submittedName>
</protein>
<feature type="signal peptide" evidence="1">
    <location>
        <begin position="1"/>
        <end position="24"/>
    </location>
</feature>
<evidence type="ECO:0000313" key="2">
    <source>
        <dbReference type="EMBL" id="PHH79249.1"/>
    </source>
</evidence>
<sequence length="111" mass="12404">MKFTVKSLLVVLAAFTSLLEAANGYPRGSTSVEEGQDGCLDVKSLHYIFSRYRGFETPQMKALQRTIIKAAAEKDQVKVKKLMGAYCDMKTEAWSKLTPQQRKAAKKADIE</sequence>
<gene>
    <name evidence="2" type="ORF">CDD80_5333</name>
</gene>
<dbReference type="AlphaFoldDB" id="A0A2C5XU90"/>
<proteinExistence type="predicted"/>
<evidence type="ECO:0000256" key="1">
    <source>
        <dbReference type="SAM" id="SignalP"/>
    </source>
</evidence>
<organism evidence="2 3">
    <name type="scientific">Ophiocordyceps camponoti-rufipedis</name>
    <dbReference type="NCBI Taxonomy" id="2004952"/>
    <lineage>
        <taxon>Eukaryota</taxon>
        <taxon>Fungi</taxon>
        <taxon>Dikarya</taxon>
        <taxon>Ascomycota</taxon>
        <taxon>Pezizomycotina</taxon>
        <taxon>Sordariomycetes</taxon>
        <taxon>Hypocreomycetidae</taxon>
        <taxon>Hypocreales</taxon>
        <taxon>Ophiocordycipitaceae</taxon>
        <taxon>Ophiocordyceps</taxon>
    </lineage>
</organism>
<comment type="caution">
    <text evidence="2">The sequence shown here is derived from an EMBL/GenBank/DDBJ whole genome shotgun (WGS) entry which is preliminary data.</text>
</comment>
<keyword evidence="1" id="KW-0732">Signal</keyword>
<dbReference type="EMBL" id="NJES01000052">
    <property type="protein sequence ID" value="PHH79249.1"/>
    <property type="molecule type" value="Genomic_DNA"/>
</dbReference>
<name>A0A2C5XU90_9HYPO</name>
<evidence type="ECO:0000313" key="3">
    <source>
        <dbReference type="Proteomes" id="UP000226431"/>
    </source>
</evidence>
<keyword evidence="3" id="KW-1185">Reference proteome</keyword>
<reference evidence="2 3" key="1">
    <citation type="submission" date="2017-06" db="EMBL/GenBank/DDBJ databases">
        <title>Ant-infecting Ophiocordyceps genomes reveal a high diversity of potential behavioral manipulation genes and a possible major role for enterotoxins.</title>
        <authorList>
            <person name="De Bekker C."/>
            <person name="Evans H.C."/>
            <person name="Brachmann A."/>
            <person name="Hughes D.P."/>
        </authorList>
    </citation>
    <scope>NUCLEOTIDE SEQUENCE [LARGE SCALE GENOMIC DNA]</scope>
    <source>
        <strain evidence="2 3">Map16</strain>
    </source>
</reference>
<feature type="chain" id="PRO_5012880459" evidence="1">
    <location>
        <begin position="25"/>
        <end position="111"/>
    </location>
</feature>
<dbReference type="OrthoDB" id="10539185at2759"/>
<dbReference type="Proteomes" id="UP000226431">
    <property type="component" value="Unassembled WGS sequence"/>
</dbReference>
<accession>A0A2C5XU90</accession>